<keyword evidence="7" id="KW-0206">Cytoskeleton</keyword>
<feature type="repeat" description="ANK" evidence="9">
    <location>
        <begin position="877"/>
        <end position="909"/>
    </location>
</feature>
<dbReference type="GO" id="GO:0005634">
    <property type="term" value="C:nucleus"/>
    <property type="evidence" value="ECO:0007669"/>
    <property type="project" value="UniProtKB-SubCell"/>
</dbReference>
<dbReference type="InterPro" id="IPR057595">
    <property type="entry name" value="TopB1_SLF1_BRCT"/>
</dbReference>
<dbReference type="EMBL" id="AFYH01022836">
    <property type="status" value="NOT_ANNOTATED_CDS"/>
    <property type="molecule type" value="Genomic_DNA"/>
</dbReference>
<dbReference type="eggNOG" id="KOG0504">
    <property type="taxonomic scope" value="Eukaryota"/>
</dbReference>
<comment type="subcellular location">
    <subcellularLocation>
        <location evidence="2">Cytoplasm</location>
        <location evidence="2">Cytoskeleton</location>
        <location evidence="2">Microtubule organizing center</location>
        <location evidence="2">Centrosome</location>
    </subcellularLocation>
    <subcellularLocation>
        <location evidence="1">Nucleus</location>
    </subcellularLocation>
</comment>
<dbReference type="GeneTree" id="ENSGT00940000158953"/>
<keyword evidence="8" id="KW-0539">Nucleus</keyword>
<evidence type="ECO:0000256" key="6">
    <source>
        <dbReference type="ARBA" id="ARBA00023204"/>
    </source>
</evidence>
<dbReference type="SUPFAM" id="SSF48403">
    <property type="entry name" value="Ankyrin repeat"/>
    <property type="match status" value="1"/>
</dbReference>
<keyword evidence="5" id="KW-0227">DNA damage</keyword>
<proteinExistence type="predicted"/>
<evidence type="ECO:0000256" key="3">
    <source>
        <dbReference type="ARBA" id="ARBA00022490"/>
    </source>
</evidence>
<dbReference type="PROSITE" id="PS50297">
    <property type="entry name" value="ANK_REP_REGION"/>
    <property type="match status" value="3"/>
</dbReference>
<dbReference type="EMBL" id="AFYH01022830">
    <property type="status" value="NOT_ANNOTATED_CDS"/>
    <property type="molecule type" value="Genomic_DNA"/>
</dbReference>
<dbReference type="GO" id="GO:0005813">
    <property type="term" value="C:centrosome"/>
    <property type="evidence" value="ECO:0007669"/>
    <property type="project" value="UniProtKB-SubCell"/>
</dbReference>
<organism evidence="12 13">
    <name type="scientific">Latimeria chalumnae</name>
    <name type="common">Coelacanth</name>
    <dbReference type="NCBI Taxonomy" id="7897"/>
    <lineage>
        <taxon>Eukaryota</taxon>
        <taxon>Metazoa</taxon>
        <taxon>Chordata</taxon>
        <taxon>Craniata</taxon>
        <taxon>Vertebrata</taxon>
        <taxon>Euteleostomi</taxon>
        <taxon>Coelacanthiformes</taxon>
        <taxon>Coelacanthidae</taxon>
        <taxon>Latimeria</taxon>
    </lineage>
</organism>
<dbReference type="InParanoid" id="H3B6Q0"/>
<dbReference type="GO" id="GO:1990166">
    <property type="term" value="P:protein localization to site of double-strand break"/>
    <property type="evidence" value="ECO:0007669"/>
    <property type="project" value="TreeGrafter"/>
</dbReference>
<evidence type="ECO:0000256" key="5">
    <source>
        <dbReference type="ARBA" id="ARBA00022763"/>
    </source>
</evidence>
<dbReference type="eggNOG" id="KOG1929">
    <property type="taxonomic scope" value="Eukaryota"/>
</dbReference>
<feature type="domain" description="TopBP1/SLF1 BRCT" evidence="11">
    <location>
        <begin position="123"/>
        <end position="207"/>
    </location>
</feature>
<evidence type="ECO:0000256" key="7">
    <source>
        <dbReference type="ARBA" id="ARBA00023212"/>
    </source>
</evidence>
<dbReference type="InterPro" id="IPR002110">
    <property type="entry name" value="Ankyrin_rpt"/>
</dbReference>
<keyword evidence="10" id="KW-0472">Membrane</keyword>
<dbReference type="Ensembl" id="ENSLACT00000017701.1">
    <property type="protein sequence ID" value="ENSLACP00000017571.1"/>
    <property type="gene ID" value="ENSLACG00000015478.1"/>
</dbReference>
<reference evidence="13" key="1">
    <citation type="submission" date="2011-08" db="EMBL/GenBank/DDBJ databases">
        <title>The draft genome of Latimeria chalumnae.</title>
        <authorList>
            <person name="Di Palma F."/>
            <person name="Alfoldi J."/>
            <person name="Johnson J."/>
            <person name="Berlin A."/>
            <person name="Gnerre S."/>
            <person name="Jaffe D."/>
            <person name="MacCallum I."/>
            <person name="Young S."/>
            <person name="Walker B.J."/>
            <person name="Lander E."/>
            <person name="Lindblad-Toh K."/>
        </authorList>
    </citation>
    <scope>NUCLEOTIDE SEQUENCE [LARGE SCALE GENOMIC DNA]</scope>
    <source>
        <strain evidence="13">Wild caught</strain>
    </source>
</reference>
<dbReference type="AlphaFoldDB" id="H3B6Q0"/>
<dbReference type="EMBL" id="AFYH01022829">
    <property type="status" value="NOT_ANNOTATED_CDS"/>
    <property type="molecule type" value="Genomic_DNA"/>
</dbReference>
<dbReference type="GO" id="GO:0006281">
    <property type="term" value="P:DNA repair"/>
    <property type="evidence" value="ECO:0007669"/>
    <property type="project" value="UniProtKB-KW"/>
</dbReference>
<dbReference type="PROSITE" id="PS50088">
    <property type="entry name" value="ANK_REPEAT"/>
    <property type="match status" value="3"/>
</dbReference>
<dbReference type="OMA" id="YIGHYLF"/>
<dbReference type="InterPro" id="IPR036420">
    <property type="entry name" value="BRCT_dom_sf"/>
</dbReference>
<dbReference type="PANTHER" id="PTHR46677:SF1">
    <property type="entry name" value="SMC5-SMC6 COMPLEX LOCALIZATION FACTOR PROTEIN 1"/>
    <property type="match status" value="1"/>
</dbReference>
<reference evidence="12" key="3">
    <citation type="submission" date="2025-09" db="UniProtKB">
        <authorList>
            <consortium name="Ensembl"/>
        </authorList>
    </citation>
    <scope>IDENTIFICATION</scope>
</reference>
<feature type="transmembrane region" description="Helical" evidence="10">
    <location>
        <begin position="378"/>
        <end position="400"/>
    </location>
</feature>
<keyword evidence="13" id="KW-1185">Reference proteome</keyword>
<dbReference type="SUPFAM" id="SSF52113">
    <property type="entry name" value="BRCT domain"/>
    <property type="match status" value="1"/>
</dbReference>
<dbReference type="Gene3D" id="3.40.50.10190">
    <property type="entry name" value="BRCT domain"/>
    <property type="match status" value="2"/>
</dbReference>
<dbReference type="Pfam" id="PF12796">
    <property type="entry name" value="Ank_2"/>
    <property type="match status" value="1"/>
</dbReference>
<sequence>ISRGTPSFTWDKPGVLLEISSTVLLCLFYLECVTFHSRWKEYRGCTHLIAKKPCQSEKFLAVCAAGKWILTKEYVIVSAKAGRWVDEAAYEWGSYLSKGSVYPVAMETAAKRWREKLECSRAPGAFHDWKVVLFLRKDDKRRGAFERILRAGKATILSRETPSNEVTHVLTNNMVVLTEEEKKAFNAPYYPVKYLGKFLLEEALDKTGDLMGTCAWRIHVSENTESVVQKQIEMGMSLRCTQETLPDSIKGLEQEEFEIVLKKHLCSSQVSLSFNNIFLYSFKINFNKYLFQIHSKVNKKSDSEKKWDGRDAISKGRMKKQILACFHSKVTSTFKAWHLLFRNLFCLDGACQSANYLYIMSLVLNHAIIKLCNVLRKAIYFAVCVKYCCFLLTLIVYLLLQFTPLELPRATFNRIENLLDGQFFMEALQELRSQLDNFIPPVCLLQSVLQTIMQDDADIVLSSTFLQVLYMLLHLYPPWQSPSRVKYYLDILQCPVCKRGSWSFIDMVIRSCIYNGSSCHLVSGPDVSELELKPFYKAMLKYFFNLFEAELDALNRSICETTNSQHVNVTPASILGKIFWAESETSMQFTKPIHILVHWVIQASRVNQSNEVSEVAFLLSGMLGVAVEYWLLLSRIKDRYVVNQVENDIASSIFILCDDFSAEELEKLLSLIQSPWLQMFVAEAILKQLLSQNNIVASPEPLSLHKMVSSYLTAFGKLGTCKAGRVQNLQGKKMGQWPQSEPRRPLFTLTGSRQSHARVLPDLPDPNLSTDLPLSKRLRRTSVPEQSTSAKQNCAVSEQKRHLNKCNLKGETALHRACINNKVEKLIELLSFSGIDINVKDNSGWTPLHEACNHGSTECVREILQRCPKVDLLSQVDGVTPLHDALSNGHVEIGKLLLQYGGPVLLPQRDCDGKLPLDYVVSQQLKEELFAILQLEETIEDFNDSVHKEFCNQQIDFGSYLLCRLLLNYCSIYDLSLDFIPLNSKTICFNVTQITGVDRSKNMTNSFSDGLVVQYAKDLETLIKLPDILQQLPENLRKCPGQHVQVLLALLETMLCLTVFSFA</sequence>
<keyword evidence="3" id="KW-0963">Cytoplasm</keyword>
<dbReference type="HOGENOM" id="CLU_010529_0_0_1"/>
<dbReference type="EMBL" id="AFYH01022835">
    <property type="status" value="NOT_ANNOTATED_CDS"/>
    <property type="molecule type" value="Genomic_DNA"/>
</dbReference>
<evidence type="ECO:0000313" key="12">
    <source>
        <dbReference type="Ensembl" id="ENSLACP00000017571.1"/>
    </source>
</evidence>
<dbReference type="Pfam" id="PF00023">
    <property type="entry name" value="Ank"/>
    <property type="match status" value="1"/>
</dbReference>
<dbReference type="GO" id="GO:2000781">
    <property type="term" value="P:positive regulation of double-strand break repair"/>
    <property type="evidence" value="ECO:0007669"/>
    <property type="project" value="InterPro"/>
</dbReference>
<evidence type="ECO:0000256" key="2">
    <source>
        <dbReference type="ARBA" id="ARBA00004300"/>
    </source>
</evidence>
<dbReference type="EMBL" id="AFYH01022833">
    <property type="status" value="NOT_ANNOTATED_CDS"/>
    <property type="molecule type" value="Genomic_DNA"/>
</dbReference>
<dbReference type="PANTHER" id="PTHR46677">
    <property type="entry name" value="SMC5-SMC6 COMPLEX LOCALIZATION FACTOR PROTEIN 1"/>
    <property type="match status" value="1"/>
</dbReference>
<dbReference type="InterPro" id="IPR042479">
    <property type="entry name" value="Slf1"/>
</dbReference>
<name>H3B6Q0_LATCH</name>
<gene>
    <name evidence="12" type="primary">SLF1</name>
</gene>
<evidence type="ECO:0000259" key="11">
    <source>
        <dbReference type="Pfam" id="PF23294"/>
    </source>
</evidence>
<dbReference type="InterPro" id="IPR036770">
    <property type="entry name" value="Ankyrin_rpt-contain_sf"/>
</dbReference>
<dbReference type="GO" id="GO:0035861">
    <property type="term" value="C:site of double-strand break"/>
    <property type="evidence" value="ECO:0007669"/>
    <property type="project" value="TreeGrafter"/>
</dbReference>
<evidence type="ECO:0000256" key="4">
    <source>
        <dbReference type="ARBA" id="ARBA00022737"/>
    </source>
</evidence>
<dbReference type="Proteomes" id="UP000008672">
    <property type="component" value="Unassembled WGS sequence"/>
</dbReference>
<keyword evidence="4" id="KW-0677">Repeat</keyword>
<dbReference type="Pfam" id="PF23294">
    <property type="entry name" value="BRCT_TopB1_SLF1"/>
    <property type="match status" value="1"/>
</dbReference>
<keyword evidence="9" id="KW-0040">ANK repeat</keyword>
<evidence type="ECO:0000256" key="1">
    <source>
        <dbReference type="ARBA" id="ARBA00004123"/>
    </source>
</evidence>
<feature type="repeat" description="ANK" evidence="9">
    <location>
        <begin position="843"/>
        <end position="875"/>
    </location>
</feature>
<evidence type="ECO:0000256" key="10">
    <source>
        <dbReference type="SAM" id="Phobius"/>
    </source>
</evidence>
<evidence type="ECO:0000313" key="13">
    <source>
        <dbReference type="Proteomes" id="UP000008672"/>
    </source>
</evidence>
<evidence type="ECO:0000256" key="8">
    <source>
        <dbReference type="ARBA" id="ARBA00023242"/>
    </source>
</evidence>
<keyword evidence="10" id="KW-1133">Transmembrane helix</keyword>
<protein>
    <submittedName>
        <fullName evidence="12">SMC5-SMC6 complex localization factor 1</fullName>
    </submittedName>
</protein>
<dbReference type="FunCoup" id="H3B6Q0">
    <property type="interactions" value="1620"/>
</dbReference>
<keyword evidence="6" id="KW-0234">DNA repair</keyword>
<reference evidence="12" key="2">
    <citation type="submission" date="2025-08" db="UniProtKB">
        <authorList>
            <consortium name="Ensembl"/>
        </authorList>
    </citation>
    <scope>IDENTIFICATION</scope>
</reference>
<dbReference type="EMBL" id="AFYH01022834">
    <property type="status" value="NOT_ANNOTATED_CDS"/>
    <property type="molecule type" value="Genomic_DNA"/>
</dbReference>
<accession>H3B6Q0</accession>
<feature type="repeat" description="ANK" evidence="9">
    <location>
        <begin position="809"/>
        <end position="842"/>
    </location>
</feature>
<dbReference type="Gene3D" id="1.25.40.20">
    <property type="entry name" value="Ankyrin repeat-containing domain"/>
    <property type="match status" value="1"/>
</dbReference>
<feature type="transmembrane region" description="Helical" evidence="10">
    <location>
        <begin position="15"/>
        <end position="33"/>
    </location>
</feature>
<keyword evidence="10" id="KW-0812">Transmembrane</keyword>
<dbReference type="EMBL" id="AFYH01022832">
    <property type="status" value="NOT_ANNOTATED_CDS"/>
    <property type="molecule type" value="Genomic_DNA"/>
</dbReference>
<dbReference type="EMBL" id="AFYH01022831">
    <property type="status" value="NOT_ANNOTATED_CDS"/>
    <property type="molecule type" value="Genomic_DNA"/>
</dbReference>
<evidence type="ECO:0000256" key="9">
    <source>
        <dbReference type="PROSITE-ProRule" id="PRU00023"/>
    </source>
</evidence>
<dbReference type="SMART" id="SM00248">
    <property type="entry name" value="ANK"/>
    <property type="match status" value="4"/>
</dbReference>
<dbReference type="STRING" id="7897.ENSLACP00000017571"/>